<evidence type="ECO:0000256" key="8">
    <source>
        <dbReference type="ARBA" id="ARBA00023154"/>
    </source>
</evidence>
<dbReference type="InterPro" id="IPR020624">
    <property type="entry name" value="Schiff_base-form_aldolases_CS"/>
</dbReference>
<evidence type="ECO:0000256" key="9">
    <source>
        <dbReference type="ARBA" id="ARBA00023239"/>
    </source>
</evidence>
<dbReference type="InterPro" id="IPR005263">
    <property type="entry name" value="DapA"/>
</dbReference>
<evidence type="ECO:0000256" key="11">
    <source>
        <dbReference type="ARBA" id="ARBA00047836"/>
    </source>
</evidence>
<evidence type="ECO:0000313" key="17">
    <source>
        <dbReference type="Proteomes" id="UP000297890"/>
    </source>
</evidence>
<comment type="catalytic activity">
    <reaction evidence="11 12">
        <text>L-aspartate 4-semialdehyde + pyruvate = (2S,4S)-4-hydroxy-2,3,4,5-tetrahydrodipicolinate + H2O + H(+)</text>
        <dbReference type="Rhea" id="RHEA:34171"/>
        <dbReference type="ChEBI" id="CHEBI:15361"/>
        <dbReference type="ChEBI" id="CHEBI:15377"/>
        <dbReference type="ChEBI" id="CHEBI:15378"/>
        <dbReference type="ChEBI" id="CHEBI:67139"/>
        <dbReference type="ChEBI" id="CHEBI:537519"/>
        <dbReference type="EC" id="4.3.3.7"/>
    </reaction>
</comment>
<dbReference type="PRINTS" id="PR00146">
    <property type="entry name" value="DHPICSNTHASE"/>
</dbReference>
<dbReference type="Proteomes" id="UP000297890">
    <property type="component" value="Unassembled WGS sequence"/>
</dbReference>
<dbReference type="InterPro" id="IPR020625">
    <property type="entry name" value="Schiff_base-form_aldolases_AS"/>
</dbReference>
<evidence type="ECO:0000256" key="6">
    <source>
        <dbReference type="ARBA" id="ARBA00022605"/>
    </source>
</evidence>
<dbReference type="Gene3D" id="3.20.20.70">
    <property type="entry name" value="Aldolase class I"/>
    <property type="match status" value="1"/>
</dbReference>
<keyword evidence="8 12" id="KW-0457">Lysine biosynthesis</keyword>
<dbReference type="PROSITE" id="PS00666">
    <property type="entry name" value="DHDPS_2"/>
    <property type="match status" value="1"/>
</dbReference>
<comment type="pathway">
    <text evidence="2 12">Amino-acid biosynthesis; L-lysine biosynthesis via DAP pathway; (S)-tetrahydrodipicolinate from L-aspartate: step 3/4.</text>
</comment>
<dbReference type="InterPro" id="IPR002220">
    <property type="entry name" value="DapA-like"/>
</dbReference>
<keyword evidence="17" id="KW-1185">Reference proteome</keyword>
<dbReference type="InterPro" id="IPR013785">
    <property type="entry name" value="Aldolase_TIM"/>
</dbReference>
<dbReference type="EMBL" id="SRIO01000001">
    <property type="protein sequence ID" value="TFZ84007.1"/>
    <property type="molecule type" value="Genomic_DNA"/>
</dbReference>
<dbReference type="PIRSF" id="PIRSF001365">
    <property type="entry name" value="DHDPS"/>
    <property type="match status" value="1"/>
</dbReference>
<feature type="binding site" evidence="12 15">
    <location>
        <position position="45"/>
    </location>
    <ligand>
        <name>pyruvate</name>
        <dbReference type="ChEBI" id="CHEBI:15361"/>
    </ligand>
</feature>
<dbReference type="PANTHER" id="PTHR12128:SF66">
    <property type="entry name" value="4-HYDROXY-2-OXOGLUTARATE ALDOLASE, MITOCHONDRIAL"/>
    <property type="match status" value="1"/>
</dbReference>
<dbReference type="Pfam" id="PF00701">
    <property type="entry name" value="DHDPS"/>
    <property type="match status" value="1"/>
</dbReference>
<dbReference type="PANTHER" id="PTHR12128">
    <property type="entry name" value="DIHYDRODIPICOLINATE SYNTHASE"/>
    <property type="match status" value="1"/>
</dbReference>
<sequence>MITGSLVALATPMHADGAIDWEAFARLIEFHIEAGTDGIVVAGTTGEASTLSFAEHCALVREAVALVRGRVPVIAGTGANATAEAVELTQAAKDAGVDACLLVSPYYVKPTQEGLYRHHRAIAEAVAIPQILYNVPGRTGVDLKPDTAVRLAGVPHVVGLKEAAGDLDRMRHLLQACPSDFAVYSGDDATACEAMLAGAKGDISVTANVAPKLMHQMCRAALAGDESAARAIDARLERLHRDLFIESNPIPTKWALMRMGLMGPGIRLPLTPLDPACHSRVADALEYAGITLC</sequence>
<evidence type="ECO:0000256" key="14">
    <source>
        <dbReference type="PIRSR" id="PIRSR001365-1"/>
    </source>
</evidence>
<keyword evidence="9 12" id="KW-0456">Lyase</keyword>
<comment type="subcellular location">
    <subcellularLocation>
        <location evidence="12">Cytoplasm</location>
    </subcellularLocation>
</comment>
<dbReference type="OrthoDB" id="9782828at2"/>
<dbReference type="CDD" id="cd00950">
    <property type="entry name" value="DHDPS"/>
    <property type="match status" value="1"/>
</dbReference>
<dbReference type="HAMAP" id="MF_00418">
    <property type="entry name" value="DapA"/>
    <property type="match status" value="1"/>
</dbReference>
<comment type="caution">
    <text evidence="16">The sequence shown here is derived from an EMBL/GenBank/DDBJ whole genome shotgun (WGS) entry which is preliminary data.</text>
</comment>
<evidence type="ECO:0000256" key="5">
    <source>
        <dbReference type="ARBA" id="ARBA00022490"/>
    </source>
</evidence>
<comment type="similarity">
    <text evidence="3 12 13">Belongs to the DapA family.</text>
</comment>
<feature type="binding site" evidence="12 15">
    <location>
        <position position="203"/>
    </location>
    <ligand>
        <name>pyruvate</name>
        <dbReference type="ChEBI" id="CHEBI:15361"/>
    </ligand>
</feature>
<feature type="site" description="Part of a proton relay during catalysis" evidence="12">
    <location>
        <position position="44"/>
    </location>
</feature>
<dbReference type="AlphaFoldDB" id="A0A4Z0FDS6"/>
<proteinExistence type="inferred from homology"/>
<evidence type="ECO:0000256" key="10">
    <source>
        <dbReference type="ARBA" id="ARBA00023270"/>
    </source>
</evidence>
<feature type="site" description="Part of a proton relay during catalysis" evidence="12">
    <location>
        <position position="107"/>
    </location>
</feature>
<comment type="caution">
    <text evidence="12">Was originally thought to be a dihydrodipicolinate synthase (DHDPS), catalyzing the condensation of (S)-aspartate-beta-semialdehyde [(S)-ASA] and pyruvate to dihydrodipicolinate (DHDP). However, it was shown in E.coli that the product of the enzymatic reaction is not dihydrodipicolinate but in fact (4S)-4-hydroxy-2,3,4,5-tetrahydro-(2S)-dipicolinic acid (HTPA), and that the consecutive dehydration reaction leading to DHDP is not spontaneous but catalyzed by DapB.</text>
</comment>
<organism evidence="16 17">
    <name type="scientific">Candidatus Macondimonas diazotrophica</name>
    <dbReference type="NCBI Taxonomy" id="2305248"/>
    <lineage>
        <taxon>Bacteria</taxon>
        <taxon>Pseudomonadati</taxon>
        <taxon>Pseudomonadota</taxon>
        <taxon>Gammaproteobacteria</taxon>
        <taxon>Chromatiales</taxon>
        <taxon>Ectothiorhodospiraceae</taxon>
        <taxon>Candidatus Macondimonas</taxon>
    </lineage>
</organism>
<dbReference type="GO" id="GO:0009089">
    <property type="term" value="P:lysine biosynthetic process via diaminopimelate"/>
    <property type="evidence" value="ECO:0007669"/>
    <property type="project" value="UniProtKB-UniRule"/>
</dbReference>
<evidence type="ECO:0000256" key="15">
    <source>
        <dbReference type="PIRSR" id="PIRSR001365-2"/>
    </source>
</evidence>
<name>A0A4Z0FDS6_9GAMM</name>
<dbReference type="EC" id="4.3.3.7" evidence="4 12"/>
<dbReference type="GO" id="GO:0005829">
    <property type="term" value="C:cytosol"/>
    <property type="evidence" value="ECO:0007669"/>
    <property type="project" value="TreeGrafter"/>
</dbReference>
<gene>
    <name evidence="12" type="primary">dapA</name>
    <name evidence="16" type="ORF">E4680_00210</name>
</gene>
<dbReference type="UniPathway" id="UPA00034">
    <property type="reaction ID" value="UER00017"/>
</dbReference>
<protein>
    <recommendedName>
        <fullName evidence="4 12">4-hydroxy-tetrahydrodipicolinate synthase</fullName>
        <shortName evidence="12">HTPA synthase</shortName>
        <ecNumber evidence="4 12">4.3.3.7</ecNumber>
    </recommendedName>
</protein>
<dbReference type="GO" id="GO:0019877">
    <property type="term" value="P:diaminopimelate biosynthetic process"/>
    <property type="evidence" value="ECO:0007669"/>
    <property type="project" value="UniProtKB-UniRule"/>
</dbReference>
<comment type="function">
    <text evidence="1 12">Catalyzes the condensation of (S)-aspartate-beta-semialdehyde [(S)-ASA] and pyruvate to 4-hydroxy-tetrahydrodipicolinate (HTPA).</text>
</comment>
<feature type="active site" description="Proton donor/acceptor" evidence="12 14">
    <location>
        <position position="133"/>
    </location>
</feature>
<accession>A0A4Z0FDS6</accession>
<keyword evidence="6 12" id="KW-0028">Amino-acid biosynthesis</keyword>
<dbReference type="GO" id="GO:0008840">
    <property type="term" value="F:4-hydroxy-tetrahydrodipicolinate synthase activity"/>
    <property type="evidence" value="ECO:0007669"/>
    <property type="project" value="UniProtKB-UniRule"/>
</dbReference>
<evidence type="ECO:0000256" key="2">
    <source>
        <dbReference type="ARBA" id="ARBA00005120"/>
    </source>
</evidence>
<dbReference type="NCBIfam" id="TIGR00674">
    <property type="entry name" value="dapA"/>
    <property type="match status" value="1"/>
</dbReference>
<evidence type="ECO:0000256" key="13">
    <source>
        <dbReference type="PIRNR" id="PIRNR001365"/>
    </source>
</evidence>
<dbReference type="SMART" id="SM01130">
    <property type="entry name" value="DHDPS"/>
    <property type="match status" value="1"/>
</dbReference>
<evidence type="ECO:0000256" key="1">
    <source>
        <dbReference type="ARBA" id="ARBA00003294"/>
    </source>
</evidence>
<keyword evidence="5 12" id="KW-0963">Cytoplasm</keyword>
<evidence type="ECO:0000256" key="3">
    <source>
        <dbReference type="ARBA" id="ARBA00007592"/>
    </source>
</evidence>
<comment type="subunit">
    <text evidence="12">Homotetramer; dimer of dimers.</text>
</comment>
<keyword evidence="10 12" id="KW-0704">Schiff base</keyword>
<dbReference type="SUPFAM" id="SSF51569">
    <property type="entry name" value="Aldolase"/>
    <property type="match status" value="1"/>
</dbReference>
<dbReference type="PROSITE" id="PS00665">
    <property type="entry name" value="DHDPS_1"/>
    <property type="match status" value="1"/>
</dbReference>
<evidence type="ECO:0000256" key="4">
    <source>
        <dbReference type="ARBA" id="ARBA00012086"/>
    </source>
</evidence>
<feature type="active site" description="Schiff-base intermediate with substrate" evidence="12 14">
    <location>
        <position position="161"/>
    </location>
</feature>
<keyword evidence="7 12" id="KW-0220">Diaminopimelate biosynthesis</keyword>
<dbReference type="RefSeq" id="WP_135280366.1">
    <property type="nucleotide sequence ID" value="NZ_SRIO01000001.1"/>
</dbReference>
<evidence type="ECO:0000313" key="16">
    <source>
        <dbReference type="EMBL" id="TFZ84007.1"/>
    </source>
</evidence>
<evidence type="ECO:0000256" key="7">
    <source>
        <dbReference type="ARBA" id="ARBA00022915"/>
    </source>
</evidence>
<reference evidence="16 17" key="1">
    <citation type="journal article" date="2019" name="ISME J.">
        <title>Candidatus Macondimonas diazotrophica, a novel gammaproteobacterial genus dominating crude-oil-contaminated coastal sediments.</title>
        <authorList>
            <person name="Karthikeyan S."/>
            <person name="Konstantinidis K."/>
        </authorList>
    </citation>
    <scope>NUCLEOTIDE SEQUENCE [LARGE SCALE GENOMIC DNA]</scope>
    <source>
        <strain evidence="16 17">KTK01</strain>
    </source>
</reference>
<evidence type="ECO:0000256" key="12">
    <source>
        <dbReference type="HAMAP-Rule" id="MF_00418"/>
    </source>
</evidence>